<dbReference type="GO" id="GO:0005737">
    <property type="term" value="C:cytoplasm"/>
    <property type="evidence" value="ECO:0007669"/>
    <property type="project" value="UniProtKB-SubCell"/>
</dbReference>
<dbReference type="SMART" id="SM00260">
    <property type="entry name" value="CheW"/>
    <property type="match status" value="1"/>
</dbReference>
<dbReference type="GO" id="GO:0006935">
    <property type="term" value="P:chemotaxis"/>
    <property type="evidence" value="ECO:0007669"/>
    <property type="project" value="UniProtKB-KW"/>
</dbReference>
<dbReference type="Pfam" id="PF07194">
    <property type="entry name" value="P2"/>
    <property type="match status" value="1"/>
</dbReference>
<dbReference type="SUPFAM" id="SSF47226">
    <property type="entry name" value="Histidine-containing phosphotransfer domain, HPT domain"/>
    <property type="match status" value="1"/>
</dbReference>
<dbReference type="InterPro" id="IPR004358">
    <property type="entry name" value="Sig_transdc_His_kin-like_C"/>
</dbReference>
<dbReference type="PROSITE" id="PS50851">
    <property type="entry name" value="CHEW"/>
    <property type="match status" value="1"/>
</dbReference>
<keyword evidence="8 15" id="KW-0597">Phosphoprotein</keyword>
<feature type="domain" description="Histidine kinase" evidence="17">
    <location>
        <begin position="333"/>
        <end position="542"/>
    </location>
</feature>
<dbReference type="GO" id="GO:0005886">
    <property type="term" value="C:plasma membrane"/>
    <property type="evidence" value="ECO:0007669"/>
    <property type="project" value="UniProtKB-SubCell"/>
</dbReference>
<dbReference type="PROSITE" id="PS50109">
    <property type="entry name" value="HIS_KIN"/>
    <property type="match status" value="1"/>
</dbReference>
<dbReference type="AlphaFoldDB" id="A0A9X3N278"/>
<dbReference type="Gene3D" id="2.30.30.40">
    <property type="entry name" value="SH3 Domains"/>
    <property type="match status" value="1"/>
</dbReference>
<evidence type="ECO:0000256" key="11">
    <source>
        <dbReference type="ARBA" id="ARBA00022777"/>
    </source>
</evidence>
<sequence>MDEYLPMFLAEGREHLQELNLAVVRIEETPDDPETVDEIFRIAHSMKGMSATMGFSGMAALTHEMEDVFELLRQRKGGLERAAIDVLFDSLDALSAAVEAIDETGQEAIQPQALIERLQSLVRERTPVQEAQRAGAAPIPDDLAERADGRRVVQVTALLDENVSMPAVRAYMVLAAIAELGETLACNPSPTEVDTFDGRQVDAWVVSEHTDAELGEAAAGIPEVVEAMAFEAISDAALDEGEPDELPVAAAPDVADVAVAAPEAAPEAAVPTAANGAAPAAPTAGKNHAKGGGSSTVRVDAERLDQLMHFMGELVLHRTQVEALAASADVPGLSQAMQNLTRSSHALQSMVMQVRMIPVEAVFLRFPRLVRDLSTKLGKQVELDLVGKDTELDRTVVDALGDPLVHLVRNSLDHGLEGPEERVAAGKSATGTLTISAEHAGGNVVITVADNGRGVDPAHVARKAAERGLIAPEAVDSIDSQRAIELLFSAGFSTSDVTSDISGRGVGMDAVRAAIRGLGGEVIMTSELGQGTSAQIRLPLTLAIMAALIVEADGRPFAVPLDRIERTVRMSDQAVRSVTGRRMLVLSDGVLPIVDASERYGGFTNPDAEFAVVVRGGSDRFALTVSRLVGQHELVTRPLPPEVGDGSALSGAAVLSDGQIALIIDCDAVVDVPVSA</sequence>
<keyword evidence="7" id="KW-0145">Chemotaxis</keyword>
<dbReference type="Pfam" id="PF01627">
    <property type="entry name" value="Hpt"/>
    <property type="match status" value="1"/>
</dbReference>
<evidence type="ECO:0000256" key="2">
    <source>
        <dbReference type="ARBA" id="ARBA00004236"/>
    </source>
</evidence>
<evidence type="ECO:0000256" key="12">
    <source>
        <dbReference type="ARBA" id="ARBA00022840"/>
    </source>
</evidence>
<dbReference type="SUPFAM" id="SSF55874">
    <property type="entry name" value="ATPase domain of HSP90 chaperone/DNA topoisomerase II/histidine kinase"/>
    <property type="match status" value="1"/>
</dbReference>
<keyword evidence="11" id="KW-0418">Kinase</keyword>
<evidence type="ECO:0000256" key="15">
    <source>
        <dbReference type="PROSITE-ProRule" id="PRU00110"/>
    </source>
</evidence>
<dbReference type="PANTHER" id="PTHR43395">
    <property type="entry name" value="SENSOR HISTIDINE KINASE CHEA"/>
    <property type="match status" value="1"/>
</dbReference>
<dbReference type="CDD" id="cd00088">
    <property type="entry name" value="HPT"/>
    <property type="match status" value="1"/>
</dbReference>
<evidence type="ECO:0000256" key="8">
    <source>
        <dbReference type="ARBA" id="ARBA00022553"/>
    </source>
</evidence>
<evidence type="ECO:0000259" key="17">
    <source>
        <dbReference type="PROSITE" id="PS50109"/>
    </source>
</evidence>
<evidence type="ECO:0000256" key="10">
    <source>
        <dbReference type="ARBA" id="ARBA00022741"/>
    </source>
</evidence>
<dbReference type="InterPro" id="IPR036641">
    <property type="entry name" value="HPT_dom_sf"/>
</dbReference>
<dbReference type="Gene3D" id="3.30.565.10">
    <property type="entry name" value="Histidine kinase-like ATPase, C-terminal domain"/>
    <property type="match status" value="1"/>
</dbReference>
<dbReference type="InterPro" id="IPR003594">
    <property type="entry name" value="HATPase_dom"/>
</dbReference>
<dbReference type="PANTHER" id="PTHR43395:SF10">
    <property type="entry name" value="CHEMOTAXIS PROTEIN CHEA"/>
    <property type="match status" value="1"/>
</dbReference>
<keyword evidence="21" id="KW-1185">Reference proteome</keyword>
<evidence type="ECO:0000313" key="21">
    <source>
        <dbReference type="Proteomes" id="UP001149140"/>
    </source>
</evidence>
<reference evidence="20" key="1">
    <citation type="submission" date="2022-10" db="EMBL/GenBank/DDBJ databases">
        <title>The WGS of Solirubrobacter ginsenosidimutans DSM 21036.</title>
        <authorList>
            <person name="Jiang Z."/>
        </authorList>
    </citation>
    <scope>NUCLEOTIDE SEQUENCE</scope>
    <source>
        <strain evidence="20">DSM 21036</strain>
    </source>
</reference>
<dbReference type="Gene3D" id="1.10.287.560">
    <property type="entry name" value="Histidine kinase CheA-like, homodimeric domain"/>
    <property type="match status" value="1"/>
</dbReference>
<dbReference type="EC" id="2.7.13.3" evidence="4"/>
<evidence type="ECO:0000256" key="3">
    <source>
        <dbReference type="ARBA" id="ARBA00004496"/>
    </source>
</evidence>
<feature type="region of interest" description="Disordered" evidence="16">
    <location>
        <begin position="272"/>
        <end position="295"/>
    </location>
</feature>
<dbReference type="PROSITE" id="PS50894">
    <property type="entry name" value="HPT"/>
    <property type="match status" value="1"/>
</dbReference>
<dbReference type="SMART" id="SM00387">
    <property type="entry name" value="HATPase_c"/>
    <property type="match status" value="1"/>
</dbReference>
<dbReference type="InterPro" id="IPR051315">
    <property type="entry name" value="Bact_Chemotaxis_CheA"/>
</dbReference>
<evidence type="ECO:0000259" key="19">
    <source>
        <dbReference type="PROSITE" id="PS50894"/>
    </source>
</evidence>
<dbReference type="SMART" id="SM00073">
    <property type="entry name" value="HPT"/>
    <property type="match status" value="1"/>
</dbReference>
<dbReference type="EMBL" id="JAPDOD010000098">
    <property type="protein sequence ID" value="MDA0167301.1"/>
    <property type="molecule type" value="Genomic_DNA"/>
</dbReference>
<evidence type="ECO:0000256" key="16">
    <source>
        <dbReference type="SAM" id="MobiDB-lite"/>
    </source>
</evidence>
<keyword evidence="6" id="KW-0963">Cytoplasm</keyword>
<feature type="domain" description="HPt" evidence="19">
    <location>
        <begin position="1"/>
        <end position="101"/>
    </location>
</feature>
<keyword evidence="9" id="KW-0808">Transferase</keyword>
<dbReference type="InterPro" id="IPR036061">
    <property type="entry name" value="CheW-like_dom_sf"/>
</dbReference>
<dbReference type="InterPro" id="IPR002545">
    <property type="entry name" value="CheW-lke_dom"/>
</dbReference>
<feature type="compositionally biased region" description="Low complexity" evidence="16">
    <location>
        <begin position="272"/>
        <end position="285"/>
    </location>
</feature>
<comment type="catalytic activity">
    <reaction evidence="1">
        <text>ATP + protein L-histidine = ADP + protein N-phospho-L-histidine.</text>
        <dbReference type="EC" id="2.7.13.3"/>
    </reaction>
</comment>
<dbReference type="Pfam" id="PF02895">
    <property type="entry name" value="H-kinase_dim"/>
    <property type="match status" value="1"/>
</dbReference>
<evidence type="ECO:0000256" key="1">
    <source>
        <dbReference type="ARBA" id="ARBA00000085"/>
    </source>
</evidence>
<dbReference type="InterPro" id="IPR010808">
    <property type="entry name" value="CheA_P2-bd"/>
</dbReference>
<proteinExistence type="predicted"/>
<dbReference type="InterPro" id="IPR035891">
    <property type="entry name" value="CheY-binding_CheA"/>
</dbReference>
<dbReference type="Pfam" id="PF01584">
    <property type="entry name" value="CheW"/>
    <property type="match status" value="1"/>
</dbReference>
<dbReference type="InterPro" id="IPR004105">
    <property type="entry name" value="CheA-like_dim"/>
</dbReference>
<evidence type="ECO:0000313" key="20">
    <source>
        <dbReference type="EMBL" id="MDA0167301.1"/>
    </source>
</evidence>
<dbReference type="RefSeq" id="WP_270046554.1">
    <property type="nucleotide sequence ID" value="NZ_JAPDOD010000098.1"/>
</dbReference>
<evidence type="ECO:0000256" key="7">
    <source>
        <dbReference type="ARBA" id="ARBA00022500"/>
    </source>
</evidence>
<keyword evidence="13" id="KW-0902">Two-component regulatory system</keyword>
<dbReference type="SUPFAM" id="SSF50341">
    <property type="entry name" value="CheW-like"/>
    <property type="match status" value="1"/>
</dbReference>
<evidence type="ECO:0000256" key="9">
    <source>
        <dbReference type="ARBA" id="ARBA00022679"/>
    </source>
</evidence>
<dbReference type="GO" id="GO:0000155">
    <property type="term" value="F:phosphorelay sensor kinase activity"/>
    <property type="evidence" value="ECO:0007669"/>
    <property type="project" value="InterPro"/>
</dbReference>
<evidence type="ECO:0000256" key="13">
    <source>
        <dbReference type="ARBA" id="ARBA00023012"/>
    </source>
</evidence>
<evidence type="ECO:0000256" key="4">
    <source>
        <dbReference type="ARBA" id="ARBA00012438"/>
    </source>
</evidence>
<comment type="caution">
    <text evidence="20">The sequence shown here is derived from an EMBL/GenBank/DDBJ whole genome shotgun (WGS) entry which is preliminary data.</text>
</comment>
<evidence type="ECO:0000256" key="5">
    <source>
        <dbReference type="ARBA" id="ARBA00021495"/>
    </source>
</evidence>
<dbReference type="InterPro" id="IPR037006">
    <property type="entry name" value="CheA-like_homodim_sf"/>
</dbReference>
<dbReference type="SMART" id="SM01231">
    <property type="entry name" value="H-kinase_dim"/>
    <property type="match status" value="1"/>
</dbReference>
<dbReference type="SUPFAM" id="SSF47384">
    <property type="entry name" value="Homodimeric domain of signal transducing histidine kinase"/>
    <property type="match status" value="1"/>
</dbReference>
<dbReference type="Gene3D" id="1.20.120.160">
    <property type="entry name" value="HPT domain"/>
    <property type="match status" value="1"/>
</dbReference>
<dbReference type="InterPro" id="IPR037052">
    <property type="entry name" value="CheA-like_P2_sf"/>
</dbReference>
<name>A0A9X3N278_9ACTN</name>
<dbReference type="GO" id="GO:0005524">
    <property type="term" value="F:ATP binding"/>
    <property type="evidence" value="ECO:0007669"/>
    <property type="project" value="UniProtKB-KW"/>
</dbReference>
<evidence type="ECO:0000256" key="6">
    <source>
        <dbReference type="ARBA" id="ARBA00022490"/>
    </source>
</evidence>
<dbReference type="InterPro" id="IPR036097">
    <property type="entry name" value="HisK_dim/P_sf"/>
</dbReference>
<feature type="domain" description="CheW-like" evidence="18">
    <location>
        <begin position="544"/>
        <end position="675"/>
    </location>
</feature>
<accession>A0A9X3N278</accession>
<organism evidence="20 21">
    <name type="scientific">Solirubrobacter ginsenosidimutans</name>
    <dbReference type="NCBI Taxonomy" id="490573"/>
    <lineage>
        <taxon>Bacteria</taxon>
        <taxon>Bacillati</taxon>
        <taxon>Actinomycetota</taxon>
        <taxon>Thermoleophilia</taxon>
        <taxon>Solirubrobacterales</taxon>
        <taxon>Solirubrobacteraceae</taxon>
        <taxon>Solirubrobacter</taxon>
    </lineage>
</organism>
<comment type="function">
    <text evidence="14">Involved in the transmission of sensory signals from the chemoreceptors to the flagellar motors. CheA is autophosphorylated; it can transfer its phosphate group to either CheB or CheY.</text>
</comment>
<evidence type="ECO:0000259" key="18">
    <source>
        <dbReference type="PROSITE" id="PS50851"/>
    </source>
</evidence>
<dbReference type="Proteomes" id="UP001149140">
    <property type="component" value="Unassembled WGS sequence"/>
</dbReference>
<protein>
    <recommendedName>
        <fullName evidence="5">Chemotaxis protein CheA</fullName>
        <ecNumber evidence="4">2.7.13.3</ecNumber>
    </recommendedName>
</protein>
<dbReference type="Pfam" id="PF02518">
    <property type="entry name" value="HATPase_c"/>
    <property type="match status" value="1"/>
</dbReference>
<keyword evidence="10" id="KW-0547">Nucleotide-binding</keyword>
<dbReference type="FunFam" id="3.30.565.10:FF:000016">
    <property type="entry name" value="Chemotaxis protein CheA, putative"/>
    <property type="match status" value="1"/>
</dbReference>
<keyword evidence="12" id="KW-0067">ATP-binding</keyword>
<dbReference type="InterPro" id="IPR036890">
    <property type="entry name" value="HATPase_C_sf"/>
</dbReference>
<comment type="subcellular location">
    <subcellularLocation>
        <location evidence="2">Cell membrane</location>
    </subcellularLocation>
    <subcellularLocation>
        <location evidence="3">Cytoplasm</location>
    </subcellularLocation>
</comment>
<dbReference type="InterPro" id="IPR008207">
    <property type="entry name" value="Sig_transdc_His_kin_Hpt_dom"/>
</dbReference>
<dbReference type="PRINTS" id="PR00344">
    <property type="entry name" value="BCTRLSENSOR"/>
</dbReference>
<feature type="modified residue" description="Phosphohistidine" evidence="15">
    <location>
        <position position="44"/>
    </location>
</feature>
<dbReference type="SUPFAM" id="SSF55052">
    <property type="entry name" value="CheY-binding domain of CheA"/>
    <property type="match status" value="1"/>
</dbReference>
<gene>
    <name evidence="20" type="ORF">OM076_43980</name>
</gene>
<evidence type="ECO:0000256" key="14">
    <source>
        <dbReference type="ARBA" id="ARBA00035100"/>
    </source>
</evidence>
<dbReference type="Gene3D" id="3.30.70.1110">
    <property type="entry name" value="Histidine kinase CheA-like, P2 response regulator-binding domain"/>
    <property type="match status" value="1"/>
</dbReference>
<dbReference type="InterPro" id="IPR005467">
    <property type="entry name" value="His_kinase_dom"/>
</dbReference>